<accession>A0AAE0JYU8</accession>
<gene>
    <name evidence="1" type="ORF">B0H63DRAFT_490526</name>
</gene>
<evidence type="ECO:0000313" key="2">
    <source>
        <dbReference type="Proteomes" id="UP001285441"/>
    </source>
</evidence>
<dbReference type="Proteomes" id="UP001285441">
    <property type="component" value="Unassembled WGS sequence"/>
</dbReference>
<dbReference type="EMBL" id="JAULSW010000012">
    <property type="protein sequence ID" value="KAK3366530.1"/>
    <property type="molecule type" value="Genomic_DNA"/>
</dbReference>
<keyword evidence="2" id="KW-1185">Reference proteome</keyword>
<proteinExistence type="predicted"/>
<comment type="caution">
    <text evidence="1">The sequence shown here is derived from an EMBL/GenBank/DDBJ whole genome shotgun (WGS) entry which is preliminary data.</text>
</comment>
<protein>
    <recommendedName>
        <fullName evidence="3">HNH nuclease domain-containing protein</fullName>
    </recommendedName>
</protein>
<sequence>MQDFIGTPERLGALQGLCLTRNCHRCVITRAFVQDELAERLRQPPARDDDENVLKPRDCYSHLEVAHILPFGLTKAEGGGELVFSPFCLYVVLHCH</sequence>
<dbReference type="AlphaFoldDB" id="A0AAE0JYU8"/>
<reference evidence="1" key="2">
    <citation type="submission" date="2023-06" db="EMBL/GenBank/DDBJ databases">
        <authorList>
            <consortium name="Lawrence Berkeley National Laboratory"/>
            <person name="Haridas S."/>
            <person name="Hensen N."/>
            <person name="Bonometti L."/>
            <person name="Westerberg I."/>
            <person name="Brannstrom I.O."/>
            <person name="Guillou S."/>
            <person name="Cros-Aarteil S."/>
            <person name="Calhoun S."/>
            <person name="Kuo A."/>
            <person name="Mondo S."/>
            <person name="Pangilinan J."/>
            <person name="Riley R."/>
            <person name="LaButti K."/>
            <person name="Andreopoulos B."/>
            <person name="Lipzen A."/>
            <person name="Chen C."/>
            <person name="Yanf M."/>
            <person name="Daum C."/>
            <person name="Ng V."/>
            <person name="Clum A."/>
            <person name="Steindorff A."/>
            <person name="Ohm R."/>
            <person name="Martin F."/>
            <person name="Silar P."/>
            <person name="Natvig D."/>
            <person name="Lalanne C."/>
            <person name="Gautier V."/>
            <person name="Ament-velasquez S.L."/>
            <person name="Kruys A."/>
            <person name="Hutchinson M.I."/>
            <person name="Powell A.J."/>
            <person name="Barry K."/>
            <person name="Miller A.N."/>
            <person name="Grigoriev I.V."/>
            <person name="Debuchy R."/>
            <person name="Gladieux P."/>
            <person name="Thoren M.H."/>
            <person name="Johannesson H."/>
        </authorList>
    </citation>
    <scope>NUCLEOTIDE SEQUENCE</scope>
    <source>
        <strain evidence="1">CBS 232.78</strain>
    </source>
</reference>
<name>A0AAE0JYU8_9PEZI</name>
<evidence type="ECO:0008006" key="3">
    <source>
        <dbReference type="Google" id="ProtNLM"/>
    </source>
</evidence>
<organism evidence="1 2">
    <name type="scientific">Podospora didyma</name>
    <dbReference type="NCBI Taxonomy" id="330526"/>
    <lineage>
        <taxon>Eukaryota</taxon>
        <taxon>Fungi</taxon>
        <taxon>Dikarya</taxon>
        <taxon>Ascomycota</taxon>
        <taxon>Pezizomycotina</taxon>
        <taxon>Sordariomycetes</taxon>
        <taxon>Sordariomycetidae</taxon>
        <taxon>Sordariales</taxon>
        <taxon>Podosporaceae</taxon>
        <taxon>Podospora</taxon>
    </lineage>
</organism>
<evidence type="ECO:0000313" key="1">
    <source>
        <dbReference type="EMBL" id="KAK3366530.1"/>
    </source>
</evidence>
<reference evidence="1" key="1">
    <citation type="journal article" date="2023" name="Mol. Phylogenet. Evol.">
        <title>Genome-scale phylogeny and comparative genomics of the fungal order Sordariales.</title>
        <authorList>
            <person name="Hensen N."/>
            <person name="Bonometti L."/>
            <person name="Westerberg I."/>
            <person name="Brannstrom I.O."/>
            <person name="Guillou S."/>
            <person name="Cros-Aarteil S."/>
            <person name="Calhoun S."/>
            <person name="Haridas S."/>
            <person name="Kuo A."/>
            <person name="Mondo S."/>
            <person name="Pangilinan J."/>
            <person name="Riley R."/>
            <person name="LaButti K."/>
            <person name="Andreopoulos B."/>
            <person name="Lipzen A."/>
            <person name="Chen C."/>
            <person name="Yan M."/>
            <person name="Daum C."/>
            <person name="Ng V."/>
            <person name="Clum A."/>
            <person name="Steindorff A."/>
            <person name="Ohm R.A."/>
            <person name="Martin F."/>
            <person name="Silar P."/>
            <person name="Natvig D.O."/>
            <person name="Lalanne C."/>
            <person name="Gautier V."/>
            <person name="Ament-Velasquez S.L."/>
            <person name="Kruys A."/>
            <person name="Hutchinson M.I."/>
            <person name="Powell A.J."/>
            <person name="Barry K."/>
            <person name="Miller A.N."/>
            <person name="Grigoriev I.V."/>
            <person name="Debuchy R."/>
            <person name="Gladieux P."/>
            <person name="Hiltunen Thoren M."/>
            <person name="Johannesson H."/>
        </authorList>
    </citation>
    <scope>NUCLEOTIDE SEQUENCE</scope>
    <source>
        <strain evidence="1">CBS 232.78</strain>
    </source>
</reference>